<dbReference type="Proteomes" id="UP001272242">
    <property type="component" value="Unassembled WGS sequence"/>
</dbReference>
<keyword evidence="1" id="KW-1133">Transmembrane helix</keyword>
<gene>
    <name evidence="3" type="ORF">R5W23_001380</name>
</gene>
<dbReference type="RefSeq" id="WP_320686787.1">
    <property type="nucleotide sequence ID" value="NZ_JAXBLV010000175.1"/>
</dbReference>
<accession>A0ABU5EXX5</accession>
<feature type="transmembrane region" description="Helical" evidence="1">
    <location>
        <begin position="59"/>
        <end position="78"/>
    </location>
</feature>
<evidence type="ECO:0000313" key="3">
    <source>
        <dbReference type="EMBL" id="MDY3560155.1"/>
    </source>
</evidence>
<sequence>MLAAIDWNQVLAKAVTGGIIGGVAGTCVGLVWYLVPKSNENKQDRAGATGLARPPAKSLLPLVLFFFIAAVTFVPFVVEKRFLNALRVRVSGDATAPTVTISDYGRYRVAGPDRTTPGGGGAANAGEREYVLLEQTDQVPCRVGETWGIRIRGSVAPQDDRSHLIREEIHHTPIKHPDGSVRTTDAREFRTPPGAAFSSTNCWQFLKGHEHELVPGDWTWVVFVDGVEVARRTFKVWK</sequence>
<dbReference type="EMBL" id="JAXBLV010000175">
    <property type="protein sequence ID" value="MDY3560155.1"/>
    <property type="molecule type" value="Genomic_DNA"/>
</dbReference>
<evidence type="ECO:0000259" key="2">
    <source>
        <dbReference type="Pfam" id="PF12975"/>
    </source>
</evidence>
<feature type="transmembrane region" description="Helical" evidence="1">
    <location>
        <begin position="12"/>
        <end position="35"/>
    </location>
</feature>
<keyword evidence="1" id="KW-0472">Membrane</keyword>
<name>A0ABU5EXX5_9BACT</name>
<evidence type="ECO:0000313" key="4">
    <source>
        <dbReference type="Proteomes" id="UP001272242"/>
    </source>
</evidence>
<organism evidence="3 4">
    <name type="scientific">Gemmata algarum</name>
    <dbReference type="NCBI Taxonomy" id="2975278"/>
    <lineage>
        <taxon>Bacteria</taxon>
        <taxon>Pseudomonadati</taxon>
        <taxon>Planctomycetota</taxon>
        <taxon>Planctomycetia</taxon>
        <taxon>Gemmatales</taxon>
        <taxon>Gemmataceae</taxon>
        <taxon>Gemmata</taxon>
    </lineage>
</organism>
<dbReference type="Gene3D" id="2.60.40.2390">
    <property type="match status" value="1"/>
</dbReference>
<comment type="caution">
    <text evidence="3">The sequence shown here is derived from an EMBL/GenBank/DDBJ whole genome shotgun (WGS) entry which is preliminary data.</text>
</comment>
<dbReference type="InterPro" id="IPR024331">
    <property type="entry name" value="DUF3859"/>
</dbReference>
<protein>
    <submittedName>
        <fullName evidence="3">DUF3859 domain-containing protein</fullName>
    </submittedName>
</protein>
<reference evidence="4" key="1">
    <citation type="journal article" date="2023" name="Mar. Drugs">
        <title>Gemmata algarum, a Novel Planctomycete Isolated from an Algal Mat, Displays Antimicrobial Activity.</title>
        <authorList>
            <person name="Kumar G."/>
            <person name="Kallscheuer N."/>
            <person name="Kashif M."/>
            <person name="Ahamad S."/>
            <person name="Jagadeeshwari U."/>
            <person name="Pannikurungottu S."/>
            <person name="Haufschild T."/>
            <person name="Kabuu M."/>
            <person name="Sasikala C."/>
            <person name="Jogler C."/>
            <person name="Ramana C."/>
        </authorList>
    </citation>
    <scope>NUCLEOTIDE SEQUENCE [LARGE SCALE GENOMIC DNA]</scope>
    <source>
        <strain evidence="4">JC673</strain>
    </source>
</reference>
<keyword evidence="1" id="KW-0812">Transmembrane</keyword>
<keyword evidence="4" id="KW-1185">Reference proteome</keyword>
<evidence type="ECO:0000256" key="1">
    <source>
        <dbReference type="SAM" id="Phobius"/>
    </source>
</evidence>
<feature type="domain" description="DUF3859" evidence="2">
    <location>
        <begin position="129"/>
        <end position="236"/>
    </location>
</feature>
<dbReference type="Pfam" id="PF12975">
    <property type="entry name" value="DUF3859"/>
    <property type="match status" value="1"/>
</dbReference>
<proteinExistence type="predicted"/>